<dbReference type="SUPFAM" id="SSF101756">
    <property type="entry name" value="Hypothetical protein YgiW"/>
    <property type="match status" value="1"/>
</dbReference>
<gene>
    <name evidence="4" type="ORF">C2E15_01035</name>
</gene>
<protein>
    <submittedName>
        <fullName evidence="4">Uncharacterized protein</fullName>
    </submittedName>
</protein>
<evidence type="ECO:0000313" key="4">
    <source>
        <dbReference type="EMBL" id="AUX91819.1"/>
    </source>
</evidence>
<keyword evidence="1 3" id="KW-0732">Signal</keyword>
<evidence type="ECO:0000313" key="5">
    <source>
        <dbReference type="Proteomes" id="UP000238365"/>
    </source>
</evidence>
<dbReference type="PANTHER" id="PTHR36571">
    <property type="entry name" value="PROTEIN YGIW"/>
    <property type="match status" value="1"/>
</dbReference>
<sequence length="131" mass="14476">MAKKFTIAALIALFTLPAFAEDAGGYKSGETPPRTQDSGYKGTEDTTSPSISQVKTMRDGAWVTLEGYIVKQKGEQSYQLRGRGNETIDLVIPKKVFDGKTYDAEDQVRMNGRLRQDGKRSWVDVEQLGAP</sequence>
<accession>A0A2L0IBH5</accession>
<feature type="compositionally biased region" description="Polar residues" evidence="2">
    <location>
        <begin position="45"/>
        <end position="54"/>
    </location>
</feature>
<dbReference type="RefSeq" id="WP_104955760.1">
    <property type="nucleotide sequence ID" value="NZ_CP026377.1"/>
</dbReference>
<reference evidence="4 5" key="1">
    <citation type="submission" date="2018-01" db="EMBL/GenBank/DDBJ databases">
        <title>Complete and assembled Genome of Pantoea gaviniae DSM22758T.</title>
        <authorList>
            <person name="Stevens M.J.A."/>
            <person name="Zurfluh K."/>
            <person name="Stephan R."/>
        </authorList>
    </citation>
    <scope>NUCLEOTIDE SEQUENCE [LARGE SCALE GENOMIC DNA]</scope>
    <source>
        <strain evidence="4 5">DSM 22758</strain>
    </source>
</reference>
<keyword evidence="5" id="KW-1185">Reference proteome</keyword>
<dbReference type="InterPro" id="IPR005220">
    <property type="entry name" value="CarO-like"/>
</dbReference>
<organism evidence="4 5">
    <name type="scientific">Mixta gaviniae</name>
    <dbReference type="NCBI Taxonomy" id="665914"/>
    <lineage>
        <taxon>Bacteria</taxon>
        <taxon>Pseudomonadati</taxon>
        <taxon>Pseudomonadota</taxon>
        <taxon>Gammaproteobacteria</taxon>
        <taxon>Enterobacterales</taxon>
        <taxon>Erwiniaceae</taxon>
        <taxon>Mixta</taxon>
    </lineage>
</organism>
<dbReference type="Gene3D" id="2.40.50.200">
    <property type="entry name" value="Bacterial OB-fold"/>
    <property type="match status" value="1"/>
</dbReference>
<dbReference type="Pfam" id="PF04076">
    <property type="entry name" value="BOF"/>
    <property type="match status" value="1"/>
</dbReference>
<evidence type="ECO:0000256" key="2">
    <source>
        <dbReference type="SAM" id="MobiDB-lite"/>
    </source>
</evidence>
<dbReference type="PANTHER" id="PTHR36571:SF2">
    <property type="entry name" value="PERIPLASMIC PROTEIN"/>
    <property type="match status" value="1"/>
</dbReference>
<feature type="chain" id="PRO_5014778784" evidence="3">
    <location>
        <begin position="21"/>
        <end position="131"/>
    </location>
</feature>
<dbReference type="InterPro" id="IPR036700">
    <property type="entry name" value="BOBF_sf"/>
</dbReference>
<evidence type="ECO:0000256" key="3">
    <source>
        <dbReference type="SAM" id="SignalP"/>
    </source>
</evidence>
<dbReference type="AlphaFoldDB" id="A0A2L0IBH5"/>
<name>A0A2L0IBH5_9GAMM</name>
<dbReference type="NCBIfam" id="NF033674">
    <property type="entry name" value="stress_OB_fold"/>
    <property type="match status" value="1"/>
</dbReference>
<feature type="region of interest" description="Disordered" evidence="2">
    <location>
        <begin position="24"/>
        <end position="54"/>
    </location>
</feature>
<feature type="signal peptide" evidence="3">
    <location>
        <begin position="1"/>
        <end position="20"/>
    </location>
</feature>
<proteinExistence type="predicted"/>
<dbReference type="EMBL" id="CP026377">
    <property type="protein sequence ID" value="AUX91819.1"/>
    <property type="molecule type" value="Genomic_DNA"/>
</dbReference>
<evidence type="ECO:0000256" key="1">
    <source>
        <dbReference type="ARBA" id="ARBA00022729"/>
    </source>
</evidence>
<dbReference type="Proteomes" id="UP000238365">
    <property type="component" value="Chromosome"/>
</dbReference>
<dbReference type="KEGG" id="pgz:C2E15_01035"/>